<dbReference type="PANTHER" id="PTHR46438:SF11">
    <property type="entry name" value="LIPASE-RELATED"/>
    <property type="match status" value="1"/>
</dbReference>
<evidence type="ECO:0000259" key="2">
    <source>
        <dbReference type="Pfam" id="PF00561"/>
    </source>
</evidence>
<feature type="signal peptide" evidence="1">
    <location>
        <begin position="1"/>
        <end position="18"/>
    </location>
</feature>
<dbReference type="RefSeq" id="WP_141196772.1">
    <property type="nucleotide sequence ID" value="NZ_CP041186.1"/>
</dbReference>
<evidence type="ECO:0000313" key="3">
    <source>
        <dbReference type="EMBL" id="QDG50276.1"/>
    </source>
</evidence>
<accession>A0A5B8Y261</accession>
<dbReference type="InterPro" id="IPR000639">
    <property type="entry name" value="Epox_hydrolase-like"/>
</dbReference>
<dbReference type="Proteomes" id="UP000315995">
    <property type="component" value="Chromosome"/>
</dbReference>
<dbReference type="GO" id="GO:0016787">
    <property type="term" value="F:hydrolase activity"/>
    <property type="evidence" value="ECO:0007669"/>
    <property type="project" value="UniProtKB-KW"/>
</dbReference>
<dbReference type="PRINTS" id="PR00111">
    <property type="entry name" value="ABHYDROLASE"/>
</dbReference>
<proteinExistence type="predicted"/>
<gene>
    <name evidence="3" type="ORF">FIV42_05880</name>
</gene>
<dbReference type="OrthoDB" id="5342129at2"/>
<dbReference type="PROSITE" id="PS51257">
    <property type="entry name" value="PROKAR_LIPOPROTEIN"/>
    <property type="match status" value="1"/>
</dbReference>
<keyword evidence="3" id="KW-0378">Hydrolase</keyword>
<dbReference type="SUPFAM" id="SSF53474">
    <property type="entry name" value="alpha/beta-Hydrolases"/>
    <property type="match status" value="1"/>
</dbReference>
<keyword evidence="4" id="KW-1185">Reference proteome</keyword>
<keyword evidence="1" id="KW-0732">Signal</keyword>
<accession>A0A4Y6PPK9</accession>
<evidence type="ECO:0000256" key="1">
    <source>
        <dbReference type="SAM" id="SignalP"/>
    </source>
</evidence>
<reference evidence="3 4" key="1">
    <citation type="submission" date="2019-06" db="EMBL/GenBank/DDBJ databases">
        <title>Persicimonas caeni gen. nov., sp. nov., a predatory bacterium isolated from solar saltern.</title>
        <authorList>
            <person name="Wang S."/>
        </authorList>
    </citation>
    <scope>NUCLEOTIDE SEQUENCE [LARGE SCALE GENOMIC DNA]</scope>
    <source>
        <strain evidence="3 4">YN101</strain>
    </source>
</reference>
<dbReference type="Pfam" id="PF00561">
    <property type="entry name" value="Abhydrolase_1"/>
    <property type="match status" value="1"/>
</dbReference>
<protein>
    <submittedName>
        <fullName evidence="3">Alpha/beta fold hydrolase</fullName>
    </submittedName>
</protein>
<sequence length="312" mass="34733">MKRLSTIAAALVYLSLLAGCLSFQPGPLPDEPQDASFTEVADTRVRFVDVGEGPPVVLVHGFAASLNTWAPVIPVLAENHRVIALDLKGFGWSGRPEGDYSPEAQAELVWSLLDERGVDKTAVVAHSWGSSVALQMALSKPERVERIALYDAWVYAEQLPSFFVWARAGGIGELMFRLFYNERPEDKIALAFYDKRYVTQDLVEHTRKMQQQPGTMAAHLAAVRGQRYEEVQDRYKSIDQPVLLLWGREDKVTTLEMGERLARDLPNARLQVYPRCGHFPMLEAQSASTRDLAEFLNLGGSASSAGRKEANQ</sequence>
<organism evidence="3 4">
    <name type="scientific">Persicimonas caeni</name>
    <dbReference type="NCBI Taxonomy" id="2292766"/>
    <lineage>
        <taxon>Bacteria</taxon>
        <taxon>Deltaproteobacteria</taxon>
        <taxon>Bradymonadales</taxon>
        <taxon>Bradymonadaceae</taxon>
        <taxon>Persicimonas</taxon>
    </lineage>
</organism>
<dbReference type="PANTHER" id="PTHR46438">
    <property type="entry name" value="ALPHA/BETA-HYDROLASES SUPERFAMILY PROTEIN"/>
    <property type="match status" value="1"/>
</dbReference>
<dbReference type="InterPro" id="IPR029058">
    <property type="entry name" value="AB_hydrolase_fold"/>
</dbReference>
<evidence type="ECO:0000313" key="4">
    <source>
        <dbReference type="Proteomes" id="UP000315995"/>
    </source>
</evidence>
<feature type="chain" id="PRO_5030106190" evidence="1">
    <location>
        <begin position="19"/>
        <end position="312"/>
    </location>
</feature>
<dbReference type="InterPro" id="IPR000073">
    <property type="entry name" value="AB_hydrolase_1"/>
</dbReference>
<feature type="domain" description="AB hydrolase-1" evidence="2">
    <location>
        <begin position="54"/>
        <end position="284"/>
    </location>
</feature>
<name>A0A4Y6PPK9_PERCE</name>
<dbReference type="PRINTS" id="PR00412">
    <property type="entry name" value="EPOXHYDRLASE"/>
</dbReference>
<dbReference type="AlphaFoldDB" id="A0A4Y6PPK9"/>
<dbReference type="Gene3D" id="3.40.50.1820">
    <property type="entry name" value="alpha/beta hydrolase"/>
    <property type="match status" value="1"/>
</dbReference>
<dbReference type="EMBL" id="CP041186">
    <property type="protein sequence ID" value="QDG50276.1"/>
    <property type="molecule type" value="Genomic_DNA"/>
</dbReference>